<dbReference type="Proteomes" id="UP001319874">
    <property type="component" value="Chromosome 2"/>
</dbReference>
<gene>
    <name evidence="1" type="ORF">PTKU64_57720</name>
</gene>
<proteinExistence type="predicted"/>
<reference evidence="1 2" key="1">
    <citation type="journal article" date="2022" name="Front. Microbiol.">
        <title>Identification and characterization of a novel class of self-sufficient cytochrome P450 hydroxylase involved in cyclohexanecarboxylate degradation in Paraburkholderia terrae strain KU-64.</title>
        <authorList>
            <person name="Yamamoto T."/>
            <person name="Hasegawa Y."/>
            <person name="Iwaki H."/>
        </authorList>
    </citation>
    <scope>NUCLEOTIDE SEQUENCE [LARGE SCALE GENOMIC DNA]</scope>
    <source>
        <strain evidence="1 2">KU-64</strain>
    </source>
</reference>
<accession>A0ABM7TTI8</accession>
<evidence type="ECO:0000313" key="1">
    <source>
        <dbReference type="EMBL" id="BCZ82097.1"/>
    </source>
</evidence>
<evidence type="ECO:0000313" key="2">
    <source>
        <dbReference type="Proteomes" id="UP001319874"/>
    </source>
</evidence>
<keyword evidence="2" id="KW-1185">Reference proteome</keyword>
<protein>
    <submittedName>
        <fullName evidence="1">Uncharacterized protein</fullName>
    </submittedName>
</protein>
<name>A0ABM7TTI8_9BURK</name>
<organism evidence="1 2">
    <name type="scientific">Paraburkholderia terrae</name>
    <dbReference type="NCBI Taxonomy" id="311230"/>
    <lineage>
        <taxon>Bacteria</taxon>
        <taxon>Pseudomonadati</taxon>
        <taxon>Pseudomonadota</taxon>
        <taxon>Betaproteobacteria</taxon>
        <taxon>Burkholderiales</taxon>
        <taxon>Burkholderiaceae</taxon>
        <taxon>Paraburkholderia</taxon>
    </lineage>
</organism>
<sequence>MFVANASNVRLTHFEHPFKRWRQRMVSAAQVANYVSAFAPYTYHSGPKSTLGGSGKSTNLCGATTYTQFATWAAVEYLARRAITRVREAGEAPVRSVGNAGKQIRCRVKRKTGWGPSGTKKCWRC</sequence>
<dbReference type="EMBL" id="AP024956">
    <property type="protein sequence ID" value="BCZ82097.1"/>
    <property type="molecule type" value="Genomic_DNA"/>
</dbReference>